<evidence type="ECO:0000313" key="4">
    <source>
        <dbReference type="Proteomes" id="UP000095751"/>
    </source>
</evidence>
<gene>
    <name evidence="3" type="ORF">FRACYDRAFT_267472</name>
</gene>
<accession>A0A1E7FYC1</accession>
<dbReference type="Pfam" id="PF07685">
    <property type="entry name" value="GATase_3"/>
    <property type="match status" value="1"/>
</dbReference>
<dbReference type="InterPro" id="IPR011698">
    <property type="entry name" value="GATase_3"/>
</dbReference>
<dbReference type="PANTHER" id="PTHR43873:SF1">
    <property type="entry name" value="COBYRINATE A,C-DIAMIDE SYNTHASE"/>
    <property type="match status" value="1"/>
</dbReference>
<dbReference type="CDD" id="cd03130">
    <property type="entry name" value="GATase1_CobB"/>
    <property type="match status" value="1"/>
</dbReference>
<protein>
    <submittedName>
        <fullName evidence="3">Class I glutamine amidotransferase-like protein</fullName>
    </submittedName>
</protein>
<dbReference type="OrthoDB" id="549173at2759"/>
<evidence type="ECO:0000259" key="2">
    <source>
        <dbReference type="Pfam" id="PF07685"/>
    </source>
</evidence>
<keyword evidence="4" id="KW-1185">Reference proteome</keyword>
<dbReference type="AlphaFoldDB" id="A0A1E7FYC1"/>
<reference evidence="3 4" key="1">
    <citation type="submission" date="2016-09" db="EMBL/GenBank/DDBJ databases">
        <title>Extensive genetic diversity and differential bi-allelic expression allows diatom success in the polar Southern Ocean.</title>
        <authorList>
            <consortium name="DOE Joint Genome Institute"/>
            <person name="Mock T."/>
            <person name="Otillar R.P."/>
            <person name="Strauss J."/>
            <person name="Dupont C."/>
            <person name="Frickenhaus S."/>
            <person name="Maumus F."/>
            <person name="Mcmullan M."/>
            <person name="Sanges R."/>
            <person name="Schmutz J."/>
            <person name="Toseland A."/>
            <person name="Valas R."/>
            <person name="Veluchamy A."/>
            <person name="Ward B.J."/>
            <person name="Allen A."/>
            <person name="Barry K."/>
            <person name="Falciatore A."/>
            <person name="Ferrante M."/>
            <person name="Fortunato A.E."/>
            <person name="Gloeckner G."/>
            <person name="Gruber A."/>
            <person name="Hipkin R."/>
            <person name="Janech M."/>
            <person name="Kroth P."/>
            <person name="Leese F."/>
            <person name="Lindquist E."/>
            <person name="Lyon B.R."/>
            <person name="Martin J."/>
            <person name="Mayer C."/>
            <person name="Parker M."/>
            <person name="Quesneville H."/>
            <person name="Raymond J."/>
            <person name="Uhlig C."/>
            <person name="Valentin K.U."/>
            <person name="Worden A.Z."/>
            <person name="Armbrust E.V."/>
            <person name="Bowler C."/>
            <person name="Green B."/>
            <person name="Moulton V."/>
            <person name="Van Oosterhout C."/>
            <person name="Grigoriev I."/>
        </authorList>
    </citation>
    <scope>NUCLEOTIDE SEQUENCE [LARGE SCALE GENOMIC DNA]</scope>
    <source>
        <strain evidence="3 4">CCMP1102</strain>
    </source>
</reference>
<dbReference type="EMBL" id="KV784353">
    <property type="protein sequence ID" value="OEU23152.1"/>
    <property type="molecule type" value="Genomic_DNA"/>
</dbReference>
<dbReference type="SUPFAM" id="SSF52317">
    <property type="entry name" value="Class I glutamine amidotransferase-like"/>
    <property type="match status" value="1"/>
</dbReference>
<evidence type="ECO:0000256" key="1">
    <source>
        <dbReference type="ARBA" id="ARBA00022962"/>
    </source>
</evidence>
<dbReference type="PANTHER" id="PTHR43873">
    <property type="entry name" value="COBYRINATE A,C-DIAMIDE SYNTHASE"/>
    <property type="match status" value="1"/>
</dbReference>
<feature type="domain" description="CobB/CobQ-like glutamine amidotransferase" evidence="2">
    <location>
        <begin position="108"/>
        <end position="332"/>
    </location>
</feature>
<proteinExistence type="predicted"/>
<dbReference type="Gene3D" id="3.40.50.880">
    <property type="match status" value="1"/>
</dbReference>
<dbReference type="GO" id="GO:0042242">
    <property type="term" value="F:cobyrinic acid a,c-diamide synthase activity"/>
    <property type="evidence" value="ECO:0007669"/>
    <property type="project" value="InterPro"/>
</dbReference>
<dbReference type="GO" id="GO:0016740">
    <property type="term" value="F:transferase activity"/>
    <property type="evidence" value="ECO:0007669"/>
    <property type="project" value="UniProtKB-KW"/>
</dbReference>
<dbReference type="InterPro" id="IPR029062">
    <property type="entry name" value="Class_I_gatase-like"/>
</dbReference>
<name>A0A1E7FYC1_9STRA</name>
<dbReference type="KEGG" id="fcy:FRACYDRAFT_267472"/>
<dbReference type="InterPro" id="IPR004484">
    <property type="entry name" value="CbiA/CobB_synth"/>
</dbReference>
<evidence type="ECO:0000313" key="3">
    <source>
        <dbReference type="EMBL" id="OEU23152.1"/>
    </source>
</evidence>
<keyword evidence="3" id="KW-0808">Transferase</keyword>
<sequence>MNERRVGSMKNNKKLLAFGGGMVKDQSVTISERHLGLTMPTEKRNKTDRLLKLANSVEEHLDLDCILELGRRRGREFFERISVSTSISLSRTTPNIRHDLLKVNGCCRIGVALDEAFCFYYADNISLLQSMGVEIVPFSPIHDNHLPHQLDGLYLGGGYPELNSEALQSNESIRTDIYDFSNAGGMIYAECGGMMYLTGGIHTEEKKSAEEEEEESASSFSQLCGVFPDVVSRMTSKMKMHYATLEFTEDNPIFTPGQYCRGQKFHFSECTTDNNKHDKSSVDVEINERGNIGQKFPIKATPETVMNVQSEYVGLRKHNTLASYYHLHFASNPTIASELAHKALECSPWRKENTSCP</sequence>
<organism evidence="3 4">
    <name type="scientific">Fragilariopsis cylindrus CCMP1102</name>
    <dbReference type="NCBI Taxonomy" id="635003"/>
    <lineage>
        <taxon>Eukaryota</taxon>
        <taxon>Sar</taxon>
        <taxon>Stramenopiles</taxon>
        <taxon>Ochrophyta</taxon>
        <taxon>Bacillariophyta</taxon>
        <taxon>Bacillariophyceae</taxon>
        <taxon>Bacillariophycidae</taxon>
        <taxon>Bacillariales</taxon>
        <taxon>Bacillariaceae</taxon>
        <taxon>Fragilariopsis</taxon>
    </lineage>
</organism>
<dbReference type="PROSITE" id="PS51274">
    <property type="entry name" value="GATASE_COBBQ"/>
    <property type="match status" value="1"/>
</dbReference>
<keyword evidence="1 3" id="KW-0315">Glutamine amidotransferase</keyword>
<dbReference type="InParanoid" id="A0A1E7FYC1"/>
<dbReference type="Proteomes" id="UP000095751">
    <property type="component" value="Unassembled WGS sequence"/>
</dbReference>